<keyword evidence="5 6" id="KW-0949">S-adenosyl-L-methionine</keyword>
<keyword evidence="3 6" id="KW-0489">Methyltransferase</keyword>
<dbReference type="PANTHER" id="PTHR46111:SF1">
    <property type="entry name" value="RIBOSOMAL RNA SMALL SUBUNIT METHYLTRANSFERASE I"/>
    <property type="match status" value="1"/>
</dbReference>
<dbReference type="InterPro" id="IPR014777">
    <property type="entry name" value="4pyrrole_Mease_sub1"/>
</dbReference>
<evidence type="ECO:0000259" key="7">
    <source>
        <dbReference type="Pfam" id="PF00590"/>
    </source>
</evidence>
<dbReference type="OrthoDB" id="9809084at2"/>
<dbReference type="AlphaFoldDB" id="A0A1I1DAG2"/>
<name>A0A1I1DAG2_BREAD</name>
<evidence type="ECO:0000256" key="3">
    <source>
        <dbReference type="ARBA" id="ARBA00022603"/>
    </source>
</evidence>
<keyword evidence="1 6" id="KW-0963">Cytoplasm</keyword>
<sequence length="249" mass="27371">MKAQLFVVGTPIGNLEDITLRAIRTLQEVPIIACENIPRTCILLSHLGIKNKKLLECSPANEVNSAKGIINFLQQGKNIALVSDAGSPCISDPGLKVVQEVSVAGYDVIPIPGPSALSTMLSVAGISGDIIVFLGFLSKKEAQIQKILVQYAKKNTIIVIFISCHRIKKFLKMLKDLQISAEISLGKELTKIYEHIYRGTPEEVEAQLSEKEKGEFVATIKLDGEIILPEAIKPFSKKEKRKLKNIQKI</sequence>
<comment type="function">
    <text evidence="6">Catalyzes the 2'-O-methylation of the ribose of cytidine 1402 (C1402) in 16S rRNA.</text>
</comment>
<dbReference type="Gene3D" id="3.30.950.10">
    <property type="entry name" value="Methyltransferase, Cobalt-precorrin-4 Transmethylase, Domain 2"/>
    <property type="match status" value="1"/>
</dbReference>
<dbReference type="GO" id="GO:0070677">
    <property type="term" value="F:rRNA (cytosine-2'-O-)-methyltransferase activity"/>
    <property type="evidence" value="ECO:0007669"/>
    <property type="project" value="UniProtKB-UniRule"/>
</dbReference>
<dbReference type="PIRSF" id="PIRSF005917">
    <property type="entry name" value="MTase_YraL"/>
    <property type="match status" value="1"/>
</dbReference>
<evidence type="ECO:0000313" key="9">
    <source>
        <dbReference type="Proteomes" id="UP000240042"/>
    </source>
</evidence>
<dbReference type="PROSITE" id="PS01296">
    <property type="entry name" value="RSMI"/>
    <property type="match status" value="1"/>
</dbReference>
<evidence type="ECO:0000256" key="4">
    <source>
        <dbReference type="ARBA" id="ARBA00022679"/>
    </source>
</evidence>
<dbReference type="Gene3D" id="3.40.1010.10">
    <property type="entry name" value="Cobalt-precorrin-4 Transmethylase, Domain 1"/>
    <property type="match status" value="1"/>
</dbReference>
<dbReference type="STRING" id="34097.SAMN02745150_00461"/>
<feature type="domain" description="Tetrapyrrole methylase" evidence="7">
    <location>
        <begin position="5"/>
        <end position="204"/>
    </location>
</feature>
<dbReference type="InterPro" id="IPR014776">
    <property type="entry name" value="4pyrrole_Mease_sub2"/>
</dbReference>
<evidence type="ECO:0000313" key="8">
    <source>
        <dbReference type="EMBL" id="SFB71925.1"/>
    </source>
</evidence>
<protein>
    <recommendedName>
        <fullName evidence="6">Ribosomal RNA small subunit methyltransferase I</fullName>
        <ecNumber evidence="6">2.1.1.198</ecNumber>
    </recommendedName>
    <alternativeName>
        <fullName evidence="6">16S rRNA 2'-O-ribose C1402 methyltransferase</fullName>
    </alternativeName>
    <alternativeName>
        <fullName evidence="6">rRNA (cytidine-2'-O-)-methyltransferase RsmI</fullName>
    </alternativeName>
</protein>
<dbReference type="PANTHER" id="PTHR46111">
    <property type="entry name" value="RIBOSOMAL RNA SMALL SUBUNIT METHYLTRANSFERASE I"/>
    <property type="match status" value="1"/>
</dbReference>
<evidence type="ECO:0000256" key="6">
    <source>
        <dbReference type="HAMAP-Rule" id="MF_01877"/>
    </source>
</evidence>
<comment type="similarity">
    <text evidence="6">Belongs to the methyltransferase superfamily. RsmI family.</text>
</comment>
<accession>A0A1I1DAG2</accession>
<dbReference type="HAMAP" id="MF_01877">
    <property type="entry name" value="16SrRNA_methyltr_I"/>
    <property type="match status" value="1"/>
</dbReference>
<dbReference type="EC" id="2.1.1.198" evidence="6"/>
<dbReference type="CDD" id="cd11648">
    <property type="entry name" value="RsmI"/>
    <property type="match status" value="1"/>
</dbReference>
<keyword evidence="2 6" id="KW-0698">rRNA processing</keyword>
<keyword evidence="9" id="KW-1185">Reference proteome</keyword>
<comment type="subcellular location">
    <subcellularLocation>
        <location evidence="6">Cytoplasm</location>
    </subcellularLocation>
</comment>
<comment type="catalytic activity">
    <reaction evidence="6">
        <text>cytidine(1402) in 16S rRNA + S-adenosyl-L-methionine = 2'-O-methylcytidine(1402) in 16S rRNA + S-adenosyl-L-homocysteine + H(+)</text>
        <dbReference type="Rhea" id="RHEA:42924"/>
        <dbReference type="Rhea" id="RHEA-COMP:10285"/>
        <dbReference type="Rhea" id="RHEA-COMP:10286"/>
        <dbReference type="ChEBI" id="CHEBI:15378"/>
        <dbReference type="ChEBI" id="CHEBI:57856"/>
        <dbReference type="ChEBI" id="CHEBI:59789"/>
        <dbReference type="ChEBI" id="CHEBI:74495"/>
        <dbReference type="ChEBI" id="CHEBI:82748"/>
        <dbReference type="EC" id="2.1.1.198"/>
    </reaction>
</comment>
<dbReference type="GO" id="GO:0005737">
    <property type="term" value="C:cytoplasm"/>
    <property type="evidence" value="ECO:0007669"/>
    <property type="project" value="UniProtKB-SubCell"/>
</dbReference>
<dbReference type="Pfam" id="PF00590">
    <property type="entry name" value="TP_methylase"/>
    <property type="match status" value="1"/>
</dbReference>
<evidence type="ECO:0000256" key="2">
    <source>
        <dbReference type="ARBA" id="ARBA00022552"/>
    </source>
</evidence>
<dbReference type="Proteomes" id="UP000240042">
    <property type="component" value="Unassembled WGS sequence"/>
</dbReference>
<dbReference type="EMBL" id="FOKY01000001">
    <property type="protein sequence ID" value="SFB71925.1"/>
    <property type="molecule type" value="Genomic_DNA"/>
</dbReference>
<dbReference type="InterPro" id="IPR008189">
    <property type="entry name" value="rRNA_ssu_MeTfrase_I"/>
</dbReference>
<dbReference type="RefSeq" id="WP_092318084.1">
    <property type="nucleotide sequence ID" value="NZ_FOKY01000001.1"/>
</dbReference>
<dbReference type="SUPFAM" id="SSF53790">
    <property type="entry name" value="Tetrapyrrole methylase"/>
    <property type="match status" value="1"/>
</dbReference>
<organism evidence="8 9">
    <name type="scientific">Brevinema andersonii</name>
    <dbReference type="NCBI Taxonomy" id="34097"/>
    <lineage>
        <taxon>Bacteria</taxon>
        <taxon>Pseudomonadati</taxon>
        <taxon>Spirochaetota</taxon>
        <taxon>Spirochaetia</taxon>
        <taxon>Brevinematales</taxon>
        <taxon>Brevinemataceae</taxon>
        <taxon>Brevinema</taxon>
    </lineage>
</organism>
<dbReference type="InterPro" id="IPR000878">
    <property type="entry name" value="4pyrrol_Mease"/>
</dbReference>
<gene>
    <name evidence="6" type="primary">rsmI</name>
    <name evidence="8" type="ORF">SAMN02745150_00461</name>
</gene>
<proteinExistence type="inferred from homology"/>
<evidence type="ECO:0000256" key="1">
    <source>
        <dbReference type="ARBA" id="ARBA00022490"/>
    </source>
</evidence>
<reference evidence="9" key="1">
    <citation type="submission" date="2016-10" db="EMBL/GenBank/DDBJ databases">
        <authorList>
            <person name="Varghese N."/>
            <person name="Submissions S."/>
        </authorList>
    </citation>
    <scope>NUCLEOTIDE SEQUENCE [LARGE SCALE GENOMIC DNA]</scope>
    <source>
        <strain evidence="9">ATCC 43811</strain>
    </source>
</reference>
<dbReference type="InterPro" id="IPR018063">
    <property type="entry name" value="SAM_MeTrfase_RsmI_CS"/>
</dbReference>
<keyword evidence="4 6" id="KW-0808">Transferase</keyword>
<evidence type="ECO:0000256" key="5">
    <source>
        <dbReference type="ARBA" id="ARBA00022691"/>
    </source>
</evidence>
<dbReference type="InterPro" id="IPR035996">
    <property type="entry name" value="4pyrrol_Methylase_sf"/>
</dbReference>
<dbReference type="NCBIfam" id="TIGR00096">
    <property type="entry name" value="16S rRNA (cytidine(1402)-2'-O)-methyltransferase"/>
    <property type="match status" value="1"/>
</dbReference>